<evidence type="ECO:0000313" key="3">
    <source>
        <dbReference type="EMBL" id="CBY01160.1"/>
    </source>
</evidence>
<dbReference type="GO" id="GO:0003677">
    <property type="term" value="F:DNA binding"/>
    <property type="evidence" value="ECO:0007669"/>
    <property type="project" value="InterPro"/>
</dbReference>
<dbReference type="SUPFAM" id="SSF63393">
    <property type="entry name" value="RNA polymerase subunits"/>
    <property type="match status" value="1"/>
</dbReference>
<dbReference type="AlphaFoldDB" id="E5ABW9"/>
<proteinExistence type="predicted"/>
<dbReference type="OrthoDB" id="5585087at2759"/>
<dbReference type="InParanoid" id="E5ABW9"/>
<dbReference type="HOGENOM" id="CLU_2996911_0_0_1"/>
<dbReference type="GO" id="GO:0003899">
    <property type="term" value="F:DNA-directed RNA polymerase activity"/>
    <property type="evidence" value="ECO:0007669"/>
    <property type="project" value="InterPro"/>
</dbReference>
<dbReference type="EMBL" id="FP929138">
    <property type="protein sequence ID" value="CBY01160.1"/>
    <property type="molecule type" value="Genomic_DNA"/>
</dbReference>
<gene>
    <name evidence="3" type="ORF">LEMA_uP022900.1</name>
</gene>
<dbReference type="Pfam" id="PF03604">
    <property type="entry name" value="Zn_ribbon_RPAB4"/>
    <property type="match status" value="1"/>
</dbReference>
<dbReference type="Proteomes" id="UP000002668">
    <property type="component" value="Genome"/>
</dbReference>
<dbReference type="GO" id="GO:0046872">
    <property type="term" value="F:metal ion binding"/>
    <property type="evidence" value="ECO:0007669"/>
    <property type="project" value="UniProtKB-KW"/>
</dbReference>
<dbReference type="InterPro" id="IPR029040">
    <property type="entry name" value="RPABC4/Spt4"/>
</dbReference>
<dbReference type="VEuPathDB" id="FungiDB:LEMA_uP022900.1"/>
<name>E5ABW9_LEPMJ</name>
<dbReference type="GeneID" id="13292215"/>
<keyword evidence="2" id="KW-0862">Zinc</keyword>
<keyword evidence="1" id="KW-0479">Metal-binding</keyword>
<organism evidence="4">
    <name type="scientific">Leptosphaeria maculans (strain JN3 / isolate v23.1.3 / race Av1-4-5-6-7-8)</name>
    <name type="common">Blackleg fungus</name>
    <name type="synonym">Phoma lingam</name>
    <dbReference type="NCBI Taxonomy" id="985895"/>
    <lineage>
        <taxon>Eukaryota</taxon>
        <taxon>Fungi</taxon>
        <taxon>Dikarya</taxon>
        <taxon>Ascomycota</taxon>
        <taxon>Pezizomycotina</taxon>
        <taxon>Dothideomycetes</taxon>
        <taxon>Pleosporomycetidae</taxon>
        <taxon>Pleosporales</taxon>
        <taxon>Pleosporineae</taxon>
        <taxon>Leptosphaeriaceae</taxon>
        <taxon>Plenodomus</taxon>
        <taxon>Plenodomus lingam/Leptosphaeria maculans species complex</taxon>
    </lineage>
</organism>
<protein>
    <submittedName>
        <fullName evidence="3">Uncharacterized protein</fullName>
    </submittedName>
</protein>
<keyword evidence="4" id="KW-1185">Reference proteome</keyword>
<evidence type="ECO:0000313" key="4">
    <source>
        <dbReference type="Proteomes" id="UP000002668"/>
    </source>
</evidence>
<evidence type="ECO:0000256" key="1">
    <source>
        <dbReference type="ARBA" id="ARBA00022723"/>
    </source>
</evidence>
<dbReference type="Gene3D" id="2.20.28.30">
    <property type="entry name" value="RNA polymerase ii, chain L"/>
    <property type="match status" value="1"/>
</dbReference>
<dbReference type="GO" id="GO:0006351">
    <property type="term" value="P:DNA-templated transcription"/>
    <property type="evidence" value="ECO:0007669"/>
    <property type="project" value="InterPro"/>
</dbReference>
<evidence type="ECO:0000256" key="2">
    <source>
        <dbReference type="ARBA" id="ARBA00022833"/>
    </source>
</evidence>
<reference evidence="4" key="1">
    <citation type="journal article" date="2011" name="Nat. Commun.">
        <title>Effector diversification within compartments of the Leptosphaeria maculans genome affected by Repeat-Induced Point mutations.</title>
        <authorList>
            <person name="Rouxel T."/>
            <person name="Grandaubert J."/>
            <person name="Hane J.K."/>
            <person name="Hoede C."/>
            <person name="van de Wouw A.P."/>
            <person name="Couloux A."/>
            <person name="Dominguez V."/>
            <person name="Anthouard V."/>
            <person name="Bally P."/>
            <person name="Bourras S."/>
            <person name="Cozijnsen A.J."/>
            <person name="Ciuffetti L.M."/>
            <person name="Degrave A."/>
            <person name="Dilmaghani A."/>
            <person name="Duret L."/>
            <person name="Fudal I."/>
            <person name="Goodwin S.B."/>
            <person name="Gout L."/>
            <person name="Glaser N."/>
            <person name="Linglin J."/>
            <person name="Kema G.H.J."/>
            <person name="Lapalu N."/>
            <person name="Lawrence C.B."/>
            <person name="May K."/>
            <person name="Meyer M."/>
            <person name="Ollivier B."/>
            <person name="Poulain J."/>
            <person name="Schoch C.L."/>
            <person name="Simon A."/>
            <person name="Spatafora J.W."/>
            <person name="Stachowiak A."/>
            <person name="Turgeon B.G."/>
            <person name="Tyler B.M."/>
            <person name="Vincent D."/>
            <person name="Weissenbach J."/>
            <person name="Amselem J."/>
            <person name="Quesneville H."/>
            <person name="Oliver R.P."/>
            <person name="Wincker P."/>
            <person name="Balesdent M.-H."/>
            <person name="Howlett B.J."/>
        </authorList>
    </citation>
    <scope>NUCLEOTIDE SEQUENCE [LARGE SCALE GENOMIC DNA]</scope>
    <source>
        <strain evidence="4">JN3 / isolate v23.1.3 / race Av1-4-5-6-7-8</strain>
    </source>
</reference>
<dbReference type="SMART" id="SM00659">
    <property type="entry name" value="RPOLCX"/>
    <property type="match status" value="1"/>
</dbReference>
<sequence length="57" mass="6373">MEYICYACSATLCVRGGGGGMYDAPGGAHMDAMRCRECGCRAMWKKRTERMVQFEAR</sequence>
<accession>E5ABW9</accession>
<dbReference type="eggNOG" id="ENOG502RJ8N">
    <property type="taxonomic scope" value="Eukaryota"/>
</dbReference>
<dbReference type="InterPro" id="IPR006591">
    <property type="entry name" value="RNAP_P/RPABC4"/>
</dbReference>